<dbReference type="PANTHER" id="PTHR39330:SF1">
    <property type="entry name" value="ETHANOLAMINE AMMONIA-LYASE SMALL SUBUNIT"/>
    <property type="match status" value="1"/>
</dbReference>
<keyword evidence="1 5" id="KW-0846">Cobalamin</keyword>
<feature type="binding site" evidence="5">
    <location>
        <position position="193"/>
    </location>
    <ligand>
        <name>adenosylcob(III)alamin</name>
        <dbReference type="ChEBI" id="CHEBI:18408"/>
    </ligand>
</feature>
<dbReference type="NCBIfam" id="NF003971">
    <property type="entry name" value="PRK05465.1"/>
    <property type="match status" value="1"/>
</dbReference>
<comment type="subcellular location">
    <subcellularLocation>
        <location evidence="5">Bacterial microcompartment</location>
    </subcellularLocation>
</comment>
<dbReference type="AlphaFoldDB" id="A0A1T5LZX3"/>
<proteinExistence type="inferred from homology"/>
<dbReference type="UniPathway" id="UPA00560"/>
<evidence type="ECO:0000256" key="1">
    <source>
        <dbReference type="ARBA" id="ARBA00022628"/>
    </source>
</evidence>
<dbReference type="GO" id="GO:0009350">
    <property type="term" value="C:ethanolamine ammonia-lyase complex"/>
    <property type="evidence" value="ECO:0007669"/>
    <property type="project" value="UniProtKB-UniRule"/>
</dbReference>
<keyword evidence="4 5" id="KW-1283">Bacterial microcompartment</keyword>
<dbReference type="InterPro" id="IPR042255">
    <property type="entry name" value="EutC_N"/>
</dbReference>
<dbReference type="Gene3D" id="3.40.50.11240">
    <property type="entry name" value="Ethanolamine ammonia-lyase light chain (EutC)"/>
    <property type="match status" value="1"/>
</dbReference>
<comment type="cofactor">
    <cofactor evidence="5">
        <name>adenosylcob(III)alamin</name>
        <dbReference type="ChEBI" id="CHEBI:18408"/>
    </cofactor>
    <text evidence="5">Binds between the large and small subunits.</text>
</comment>
<reference evidence="6 7" key="1">
    <citation type="submission" date="2017-02" db="EMBL/GenBank/DDBJ databases">
        <authorList>
            <person name="Peterson S.W."/>
        </authorList>
    </citation>
    <scope>NUCLEOTIDE SEQUENCE [LARGE SCALE GENOMIC DNA]</scope>
    <source>
        <strain evidence="6 7">M1</strain>
    </source>
</reference>
<comment type="subunit">
    <text evidence="5">The basic unit is a heterodimer which dimerizes to form tetramers. The heterotetramers trimerize; 6 large subunits form a core ring with 6 small subunits projecting outwards.</text>
</comment>
<keyword evidence="2 5" id="KW-0456">Lyase</keyword>
<evidence type="ECO:0000256" key="4">
    <source>
        <dbReference type="ARBA" id="ARBA00024446"/>
    </source>
</evidence>
<keyword evidence="7" id="KW-1185">Reference proteome</keyword>
<dbReference type="GO" id="GO:0046336">
    <property type="term" value="P:ethanolamine catabolic process"/>
    <property type="evidence" value="ECO:0007669"/>
    <property type="project" value="UniProtKB-UniRule"/>
</dbReference>
<dbReference type="Pfam" id="PF05985">
    <property type="entry name" value="EutC"/>
    <property type="match status" value="1"/>
</dbReference>
<dbReference type="GO" id="GO:0008851">
    <property type="term" value="F:ethanolamine ammonia-lyase activity"/>
    <property type="evidence" value="ECO:0007669"/>
    <property type="project" value="UniProtKB-UniRule"/>
</dbReference>
<comment type="similarity">
    <text evidence="5">Belongs to the EutC family.</text>
</comment>
<dbReference type="Gene3D" id="1.10.30.40">
    <property type="entry name" value="Ethanolamine ammonia-lyase light chain (EutC), N-terminal domain"/>
    <property type="match status" value="1"/>
</dbReference>
<feature type="binding site" evidence="5">
    <location>
        <position position="214"/>
    </location>
    <ligand>
        <name>adenosylcob(III)alamin</name>
        <dbReference type="ChEBI" id="CHEBI:18408"/>
    </ligand>
</feature>
<sequence>MISQGDLKNIIKKIVLEMTSEEREFYIPNIPDLTSIDIKKELLVPNPKKKDAYFKFKEATSARVGVWRTGARYKTETLLRFRADHAVAQNAVFTYVSEEFLKEMNLFSVTTMCRDKDEFLTRPDLGRKFDKENEKIILKNCKRKPRVQVYISDGLSSTAIEANAKDTFEALVQGLKGYGIEIGTPFFVKHGRVPAMDMISQLLDAEVTVVLIGERPGLATAGSMSCYMAYRAKPKMAESNRRVVSNIHDGGTLAVEAGAYIADIIKRILEEKTSGLDLKL</sequence>
<dbReference type="GO" id="GO:0031419">
    <property type="term" value="F:cobalamin binding"/>
    <property type="evidence" value="ECO:0007669"/>
    <property type="project" value="UniProtKB-UniRule"/>
</dbReference>
<dbReference type="GO" id="GO:0031471">
    <property type="term" value="C:ethanolamine degradation polyhedral organelle"/>
    <property type="evidence" value="ECO:0007669"/>
    <property type="project" value="UniProtKB-UniRule"/>
</dbReference>
<comment type="pathway">
    <text evidence="5">Amine and polyamine degradation; ethanolamine degradation.</text>
</comment>
<dbReference type="InterPro" id="IPR009246">
    <property type="entry name" value="EutC"/>
</dbReference>
<dbReference type="EC" id="4.3.1.7" evidence="5"/>
<accession>A0A1T5LZX3</accession>
<gene>
    <name evidence="5" type="primary">eutC</name>
    <name evidence="6" type="ORF">SAMN02194393_03624</name>
</gene>
<comment type="function">
    <text evidence="5">Catalyzes the deamination of various vicinal amino-alcohols to oxo compounds. Allows this organism to utilize ethanolamine as the sole source of nitrogen and carbon in the presence of external vitamin B12.</text>
</comment>
<dbReference type="STRING" id="36842.SAMN02194393_03624"/>
<dbReference type="PIRSF" id="PIRSF018982">
    <property type="entry name" value="EutC"/>
    <property type="match status" value="1"/>
</dbReference>
<dbReference type="PANTHER" id="PTHR39330">
    <property type="entry name" value="ETHANOLAMINE AMMONIA-LYASE LIGHT CHAIN"/>
    <property type="match status" value="1"/>
</dbReference>
<dbReference type="InterPro" id="IPR042251">
    <property type="entry name" value="EutC_C"/>
</dbReference>
<evidence type="ECO:0000313" key="6">
    <source>
        <dbReference type="EMBL" id="SKC81526.1"/>
    </source>
</evidence>
<dbReference type="GO" id="GO:0006520">
    <property type="term" value="P:amino acid metabolic process"/>
    <property type="evidence" value="ECO:0007669"/>
    <property type="project" value="InterPro"/>
</dbReference>
<name>A0A1T5LZX3_9FIRM</name>
<keyword evidence="3 5" id="KW-0170">Cobalt</keyword>
<protein>
    <recommendedName>
        <fullName evidence="5">Ethanolamine ammonia-lyase small subunit</fullName>
        <shortName evidence="5">EAL small subunit</shortName>
        <ecNumber evidence="5">4.3.1.7</ecNumber>
    </recommendedName>
</protein>
<dbReference type="RefSeq" id="WP_170917482.1">
    <property type="nucleotide sequence ID" value="NZ_FUZT01000009.1"/>
</dbReference>
<comment type="catalytic activity">
    <reaction evidence="5">
        <text>ethanolamine = acetaldehyde + NH4(+)</text>
        <dbReference type="Rhea" id="RHEA:15313"/>
        <dbReference type="ChEBI" id="CHEBI:15343"/>
        <dbReference type="ChEBI" id="CHEBI:28938"/>
        <dbReference type="ChEBI" id="CHEBI:57603"/>
        <dbReference type="EC" id="4.3.1.7"/>
    </reaction>
</comment>
<dbReference type="Proteomes" id="UP000190285">
    <property type="component" value="Unassembled WGS sequence"/>
</dbReference>
<organism evidence="6 7">
    <name type="scientific">Maledivibacter halophilus</name>
    <dbReference type="NCBI Taxonomy" id="36842"/>
    <lineage>
        <taxon>Bacteria</taxon>
        <taxon>Bacillati</taxon>
        <taxon>Bacillota</taxon>
        <taxon>Clostridia</taxon>
        <taxon>Peptostreptococcales</taxon>
        <taxon>Caminicellaceae</taxon>
        <taxon>Maledivibacter</taxon>
    </lineage>
</organism>
<evidence type="ECO:0000256" key="2">
    <source>
        <dbReference type="ARBA" id="ARBA00023239"/>
    </source>
</evidence>
<evidence type="ECO:0000313" key="7">
    <source>
        <dbReference type="Proteomes" id="UP000190285"/>
    </source>
</evidence>
<dbReference type="HAMAP" id="MF_00601">
    <property type="entry name" value="EutC"/>
    <property type="match status" value="1"/>
</dbReference>
<evidence type="ECO:0000256" key="3">
    <source>
        <dbReference type="ARBA" id="ARBA00023285"/>
    </source>
</evidence>
<dbReference type="EMBL" id="FUZT01000009">
    <property type="protein sequence ID" value="SKC81526.1"/>
    <property type="molecule type" value="Genomic_DNA"/>
</dbReference>
<evidence type="ECO:0000256" key="5">
    <source>
        <dbReference type="HAMAP-Rule" id="MF_00601"/>
    </source>
</evidence>